<gene>
    <name evidence="4" type="ORF">VTL71DRAFT_1099</name>
</gene>
<dbReference type="CDD" id="cd06503">
    <property type="entry name" value="ATP-synt_Fo_b"/>
    <property type="match status" value="1"/>
</dbReference>
<dbReference type="InterPro" id="IPR006073">
    <property type="entry name" value="GTP-bd"/>
</dbReference>
<name>A0ABR4D465_9HELO</name>
<reference evidence="4 5" key="1">
    <citation type="journal article" date="2024" name="Commun. Biol.">
        <title>Comparative genomic analysis of thermophilic fungi reveals convergent evolutionary adaptations and gene losses.</title>
        <authorList>
            <person name="Steindorff A.S."/>
            <person name="Aguilar-Pontes M.V."/>
            <person name="Robinson A.J."/>
            <person name="Andreopoulos B."/>
            <person name="LaButti K."/>
            <person name="Kuo A."/>
            <person name="Mondo S."/>
            <person name="Riley R."/>
            <person name="Otillar R."/>
            <person name="Haridas S."/>
            <person name="Lipzen A."/>
            <person name="Grimwood J."/>
            <person name="Schmutz J."/>
            <person name="Clum A."/>
            <person name="Reid I.D."/>
            <person name="Moisan M.C."/>
            <person name="Butler G."/>
            <person name="Nguyen T.T.M."/>
            <person name="Dewar K."/>
            <person name="Conant G."/>
            <person name="Drula E."/>
            <person name="Henrissat B."/>
            <person name="Hansel C."/>
            <person name="Singer S."/>
            <person name="Hutchinson M.I."/>
            <person name="de Vries R.P."/>
            <person name="Natvig D.O."/>
            <person name="Powell A.J."/>
            <person name="Tsang A."/>
            <person name="Grigoriev I.V."/>
        </authorList>
    </citation>
    <scope>NUCLEOTIDE SEQUENCE [LARGE SCALE GENOMIC DNA]</scope>
    <source>
        <strain evidence="4 5">CBS 494.80</strain>
    </source>
</reference>
<comment type="caution">
    <text evidence="4">The sequence shown here is derived from an EMBL/GenBank/DDBJ whole genome shotgun (WGS) entry which is preliminary data.</text>
</comment>
<evidence type="ECO:0000313" key="5">
    <source>
        <dbReference type="Proteomes" id="UP001595075"/>
    </source>
</evidence>
<evidence type="ECO:0000256" key="2">
    <source>
        <dbReference type="SAM" id="MobiDB-lite"/>
    </source>
</evidence>
<sequence>MQRNQRSLPAPYQSGSFEESSPALYRPPPVQDNLPPTPEDVVIAVMGVTGSGKTTFIQQFCNQNLNIGHGLESCTHKVDVVPCIMPNGQRIFLIDTPGFDDTYRSDTDILGEIADWLAQSYQFKIRLTGIIYLHRITDVRVGGQGMKNLRMFRKVCGEKNLGSVVLATTMWSSCPLSDANLRESQLTGNSDLWKFLITKGARIFRHDRGEESGQEILDHLLTRGRKVILDIQHEVVDEGKKLVDTNAGREVQAEIEKIKEAHKKEMQEIREDMEEAIRSKDTERQEELRRYKAEVNKQMQAAQNEARQLELSREQLRKQMKEEHSREMAELRSEVKRRQQELERTSRLDAAKYDMLQKELAAMRDKEGRYRMKEAHRYKYKYRCPGCRDMILFNTRQKTLNCTTARCELTSDVAGCEMDYSSDSNSDSD</sequence>
<evidence type="ECO:0000313" key="4">
    <source>
        <dbReference type="EMBL" id="KAL2076156.1"/>
    </source>
</evidence>
<accession>A0ABR4D465</accession>
<keyword evidence="5" id="KW-1185">Reference proteome</keyword>
<evidence type="ECO:0000256" key="1">
    <source>
        <dbReference type="SAM" id="Coils"/>
    </source>
</evidence>
<dbReference type="EMBL" id="JAZHXI010000001">
    <property type="protein sequence ID" value="KAL2076156.1"/>
    <property type="molecule type" value="Genomic_DNA"/>
</dbReference>
<evidence type="ECO:0000259" key="3">
    <source>
        <dbReference type="Pfam" id="PF01926"/>
    </source>
</evidence>
<dbReference type="InterPro" id="IPR027417">
    <property type="entry name" value="P-loop_NTPase"/>
</dbReference>
<dbReference type="Gene3D" id="3.40.50.300">
    <property type="entry name" value="P-loop containing nucleotide triphosphate hydrolases"/>
    <property type="match status" value="1"/>
</dbReference>
<dbReference type="Pfam" id="PF01926">
    <property type="entry name" value="MMR_HSR1"/>
    <property type="match status" value="1"/>
</dbReference>
<feature type="compositionally biased region" description="Polar residues" evidence="2">
    <location>
        <begin position="1"/>
        <end position="19"/>
    </location>
</feature>
<dbReference type="Proteomes" id="UP001595075">
    <property type="component" value="Unassembled WGS sequence"/>
</dbReference>
<protein>
    <recommendedName>
        <fullName evidence="3">G domain-containing protein</fullName>
    </recommendedName>
</protein>
<dbReference type="SUPFAM" id="SSF52540">
    <property type="entry name" value="P-loop containing nucleoside triphosphate hydrolases"/>
    <property type="match status" value="1"/>
</dbReference>
<dbReference type="CDD" id="cd00882">
    <property type="entry name" value="Ras_like_GTPase"/>
    <property type="match status" value="1"/>
</dbReference>
<feature type="coiled-coil region" evidence="1">
    <location>
        <begin position="252"/>
        <end position="348"/>
    </location>
</feature>
<feature type="region of interest" description="Disordered" evidence="2">
    <location>
        <begin position="1"/>
        <end position="32"/>
    </location>
</feature>
<proteinExistence type="predicted"/>
<keyword evidence="1" id="KW-0175">Coiled coil</keyword>
<organism evidence="4 5">
    <name type="scientific">Oculimacula yallundae</name>
    <dbReference type="NCBI Taxonomy" id="86028"/>
    <lineage>
        <taxon>Eukaryota</taxon>
        <taxon>Fungi</taxon>
        <taxon>Dikarya</taxon>
        <taxon>Ascomycota</taxon>
        <taxon>Pezizomycotina</taxon>
        <taxon>Leotiomycetes</taxon>
        <taxon>Helotiales</taxon>
        <taxon>Ploettnerulaceae</taxon>
        <taxon>Oculimacula</taxon>
    </lineage>
</organism>
<feature type="domain" description="G" evidence="3">
    <location>
        <begin position="43"/>
        <end position="109"/>
    </location>
</feature>